<evidence type="ECO:0000313" key="1">
    <source>
        <dbReference type="EMBL" id="KRH48090.1"/>
    </source>
</evidence>
<reference evidence="1 2" key="1">
    <citation type="journal article" date="2010" name="Nature">
        <title>Genome sequence of the palaeopolyploid soybean.</title>
        <authorList>
            <person name="Schmutz J."/>
            <person name="Cannon S.B."/>
            <person name="Schlueter J."/>
            <person name="Ma J."/>
            <person name="Mitros T."/>
            <person name="Nelson W."/>
            <person name="Hyten D.L."/>
            <person name="Song Q."/>
            <person name="Thelen J.J."/>
            <person name="Cheng J."/>
            <person name="Xu D."/>
            <person name="Hellsten U."/>
            <person name="May G.D."/>
            <person name="Yu Y."/>
            <person name="Sakurai T."/>
            <person name="Umezawa T."/>
            <person name="Bhattacharyya M.K."/>
            <person name="Sandhu D."/>
            <person name="Valliyodan B."/>
            <person name="Lindquist E."/>
            <person name="Peto M."/>
            <person name="Grant D."/>
            <person name="Shu S."/>
            <person name="Goodstein D."/>
            <person name="Barry K."/>
            <person name="Futrell-Griggs M."/>
            <person name="Abernathy B."/>
            <person name="Du J."/>
            <person name="Tian Z."/>
            <person name="Zhu L."/>
            <person name="Gill N."/>
            <person name="Joshi T."/>
            <person name="Libault M."/>
            <person name="Sethuraman A."/>
            <person name="Zhang X.-C."/>
            <person name="Shinozaki K."/>
            <person name="Nguyen H.T."/>
            <person name="Wing R.A."/>
            <person name="Cregan P."/>
            <person name="Specht J."/>
            <person name="Grimwood J."/>
            <person name="Rokhsar D."/>
            <person name="Stacey G."/>
            <person name="Shoemaker R.C."/>
            <person name="Jackson S.A."/>
        </authorList>
    </citation>
    <scope>NUCLEOTIDE SEQUENCE</scope>
    <source>
        <strain evidence="2">cv. Williams 82</strain>
        <tissue evidence="1">Callus</tissue>
    </source>
</reference>
<keyword evidence="3" id="KW-1185">Reference proteome</keyword>
<gene>
    <name evidence="1" type="ORF">GLYMA_07G068100</name>
</gene>
<dbReference type="EMBL" id="CM000840">
    <property type="protein sequence ID" value="KRH48090.1"/>
    <property type="molecule type" value="Genomic_DNA"/>
</dbReference>
<reference evidence="2" key="2">
    <citation type="submission" date="2018-02" db="UniProtKB">
        <authorList>
            <consortium name="EnsemblPlants"/>
        </authorList>
    </citation>
    <scope>IDENTIFICATION</scope>
    <source>
        <strain evidence="2">Williams 82</strain>
    </source>
</reference>
<accession>A0A0R0J0W6</accession>
<dbReference type="Gramene" id="KRH48090">
    <property type="protein sequence ID" value="KRH48090"/>
    <property type="gene ID" value="GLYMA_07G068100"/>
</dbReference>
<sequence length="67" mass="7544">MTKTSSVKLAEAEDDVYQCRSDLKESENCSFLTTTSKEDTRSQSGCHIWQETIQQEKKGCSEIPAII</sequence>
<protein>
    <submittedName>
        <fullName evidence="1 2">Uncharacterized protein</fullName>
    </submittedName>
</protein>
<reference evidence="1" key="3">
    <citation type="submission" date="2018-07" db="EMBL/GenBank/DDBJ databases">
        <title>WGS assembly of Glycine max.</title>
        <authorList>
            <person name="Schmutz J."/>
            <person name="Cannon S."/>
            <person name="Schlueter J."/>
            <person name="Ma J."/>
            <person name="Mitros T."/>
            <person name="Nelson W."/>
            <person name="Hyten D."/>
            <person name="Song Q."/>
            <person name="Thelen J."/>
            <person name="Cheng J."/>
            <person name="Xu D."/>
            <person name="Hellsten U."/>
            <person name="May G."/>
            <person name="Yu Y."/>
            <person name="Sakurai T."/>
            <person name="Umezawa T."/>
            <person name="Bhattacharyya M."/>
            <person name="Sandhu D."/>
            <person name="Valliyodan B."/>
            <person name="Lindquist E."/>
            <person name="Peto M."/>
            <person name="Grant D."/>
            <person name="Shu S."/>
            <person name="Goodstein D."/>
            <person name="Barry K."/>
            <person name="Futrell-Griggs M."/>
            <person name="Abernathy B."/>
            <person name="Du J."/>
            <person name="Tian Z."/>
            <person name="Zhu L."/>
            <person name="Gill N."/>
            <person name="Joshi T."/>
            <person name="Libault M."/>
            <person name="Sethuraman A."/>
            <person name="Zhang X."/>
            <person name="Shinozaki K."/>
            <person name="Nguyen H."/>
            <person name="Wing R."/>
            <person name="Cregan P."/>
            <person name="Specht J."/>
            <person name="Grimwood J."/>
            <person name="Rokhsar D."/>
            <person name="Stacey G."/>
            <person name="Shoemaker R."/>
            <person name="Jackson S."/>
        </authorList>
    </citation>
    <scope>NUCLEOTIDE SEQUENCE</scope>
    <source>
        <tissue evidence="1">Callus</tissue>
    </source>
</reference>
<dbReference type="Proteomes" id="UP000008827">
    <property type="component" value="Chromosome 7"/>
</dbReference>
<name>A0A0R0J0W6_SOYBN</name>
<proteinExistence type="predicted"/>
<dbReference type="InParanoid" id="A0A0R0J0W6"/>
<dbReference type="AlphaFoldDB" id="A0A0R0J0W6"/>
<organism evidence="1">
    <name type="scientific">Glycine max</name>
    <name type="common">Soybean</name>
    <name type="synonym">Glycine hispida</name>
    <dbReference type="NCBI Taxonomy" id="3847"/>
    <lineage>
        <taxon>Eukaryota</taxon>
        <taxon>Viridiplantae</taxon>
        <taxon>Streptophyta</taxon>
        <taxon>Embryophyta</taxon>
        <taxon>Tracheophyta</taxon>
        <taxon>Spermatophyta</taxon>
        <taxon>Magnoliopsida</taxon>
        <taxon>eudicotyledons</taxon>
        <taxon>Gunneridae</taxon>
        <taxon>Pentapetalae</taxon>
        <taxon>rosids</taxon>
        <taxon>fabids</taxon>
        <taxon>Fabales</taxon>
        <taxon>Fabaceae</taxon>
        <taxon>Papilionoideae</taxon>
        <taxon>50 kb inversion clade</taxon>
        <taxon>NPAAA clade</taxon>
        <taxon>indigoferoid/millettioid clade</taxon>
        <taxon>Phaseoleae</taxon>
        <taxon>Glycine</taxon>
        <taxon>Glycine subgen. Soja</taxon>
    </lineage>
</organism>
<evidence type="ECO:0000313" key="3">
    <source>
        <dbReference type="Proteomes" id="UP000008827"/>
    </source>
</evidence>
<evidence type="ECO:0000313" key="2">
    <source>
        <dbReference type="EnsemblPlants" id="KRH48090"/>
    </source>
</evidence>
<dbReference type="EnsemblPlants" id="KRH48090">
    <property type="protein sequence ID" value="KRH48090"/>
    <property type="gene ID" value="GLYMA_07G068100"/>
</dbReference>